<dbReference type="PROSITE" id="PS50966">
    <property type="entry name" value="ZF_SWIM"/>
    <property type="match status" value="1"/>
</dbReference>
<dbReference type="Proteomes" id="UP001597079">
    <property type="component" value="Unassembled WGS sequence"/>
</dbReference>
<reference evidence="4" key="1">
    <citation type="journal article" date="2019" name="Int. J. Syst. Evol. Microbiol.">
        <title>The Global Catalogue of Microorganisms (GCM) 10K type strain sequencing project: providing services to taxonomists for standard genome sequencing and annotation.</title>
        <authorList>
            <consortium name="The Broad Institute Genomics Platform"/>
            <consortium name="The Broad Institute Genome Sequencing Center for Infectious Disease"/>
            <person name="Wu L."/>
            <person name="Ma J."/>
        </authorList>
    </citation>
    <scope>NUCLEOTIDE SEQUENCE [LARGE SCALE GENOMIC DNA]</scope>
    <source>
        <strain evidence="4">CGMCC 1.12286</strain>
    </source>
</reference>
<keyword evidence="1" id="KW-0862">Zinc</keyword>
<proteinExistence type="predicted"/>
<comment type="caution">
    <text evidence="3">The sequence shown here is derived from an EMBL/GenBank/DDBJ whole genome shotgun (WGS) entry which is preliminary data.</text>
</comment>
<dbReference type="EMBL" id="JBHUCX010000004">
    <property type="protein sequence ID" value="MFD1673442.1"/>
    <property type="molecule type" value="Genomic_DNA"/>
</dbReference>
<evidence type="ECO:0000313" key="4">
    <source>
        <dbReference type="Proteomes" id="UP001597079"/>
    </source>
</evidence>
<keyword evidence="1" id="KW-0863">Zinc-finger</keyword>
<evidence type="ECO:0000256" key="1">
    <source>
        <dbReference type="PROSITE-ProRule" id="PRU00325"/>
    </source>
</evidence>
<protein>
    <recommendedName>
        <fullName evidence="2">SWIM-type domain-containing protein</fullName>
    </recommendedName>
</protein>
<evidence type="ECO:0000313" key="3">
    <source>
        <dbReference type="EMBL" id="MFD1673442.1"/>
    </source>
</evidence>
<gene>
    <name evidence="3" type="ORF">ACFSB2_01725</name>
</gene>
<dbReference type="InterPro" id="IPR007527">
    <property type="entry name" value="Znf_SWIM"/>
</dbReference>
<feature type="domain" description="SWIM-type" evidence="2">
    <location>
        <begin position="114"/>
        <end position="149"/>
    </location>
</feature>
<evidence type="ECO:0000259" key="2">
    <source>
        <dbReference type="PROSITE" id="PS50966"/>
    </source>
</evidence>
<name>A0ABW4JB49_9BACL</name>
<dbReference type="PANTHER" id="PTHR38133">
    <property type="entry name" value="SLR1429 PROTEIN"/>
    <property type="match status" value="1"/>
</dbReference>
<sequence length="239" mass="27114">MSAKARISVVEQAWKNILQQADKSRVRRGKQDARAGVVHDVHMRQGVIAATVKATGPERGNFQVVLPCLADYTAYANQVAKWLAHRPDWIAAHFSGEWDIDLIDFVNENGLTLFPDDSSWNKLQDQTKCTCSDWQPLCVHAFALLHHLLAEAQQHPLAIFRFVGLEVDWLLDQAHRESEQWLRHAHPVRETLEPSAFGAGGPQRTIAVPDDTPMESSGRLVPQFDQQKRQMWTHPHHMA</sequence>
<accession>A0ABW4JB49</accession>
<dbReference type="PANTHER" id="PTHR38133:SF1">
    <property type="entry name" value="SLR1429 PROTEIN"/>
    <property type="match status" value="1"/>
</dbReference>
<dbReference type="RefSeq" id="WP_377940830.1">
    <property type="nucleotide sequence ID" value="NZ_JBHUCX010000004.1"/>
</dbReference>
<keyword evidence="4" id="KW-1185">Reference proteome</keyword>
<organism evidence="3 4">
    <name type="scientific">Alicyclobacillus fodiniaquatilis</name>
    <dbReference type="NCBI Taxonomy" id="1661150"/>
    <lineage>
        <taxon>Bacteria</taxon>
        <taxon>Bacillati</taxon>
        <taxon>Bacillota</taxon>
        <taxon>Bacilli</taxon>
        <taxon>Bacillales</taxon>
        <taxon>Alicyclobacillaceae</taxon>
        <taxon>Alicyclobacillus</taxon>
    </lineage>
</organism>
<keyword evidence="1" id="KW-0479">Metal-binding</keyword>